<dbReference type="InterPro" id="IPR010105">
    <property type="entry name" value="TonB_sidphr_rcpt"/>
</dbReference>
<dbReference type="CDD" id="cd01347">
    <property type="entry name" value="ligand_gated_channel"/>
    <property type="match status" value="1"/>
</dbReference>
<dbReference type="Gene3D" id="3.55.50.30">
    <property type="match status" value="1"/>
</dbReference>
<dbReference type="KEGG" id="nja:NSJP_3936"/>
<evidence type="ECO:0000256" key="6">
    <source>
        <dbReference type="ARBA" id="ARBA00022692"/>
    </source>
</evidence>
<dbReference type="Gene3D" id="2.170.130.10">
    <property type="entry name" value="TonB-dependent receptor, plug domain"/>
    <property type="match status" value="1"/>
</dbReference>
<dbReference type="Pfam" id="PF07660">
    <property type="entry name" value="STN"/>
    <property type="match status" value="1"/>
</dbReference>
<dbReference type="Gene3D" id="2.40.170.20">
    <property type="entry name" value="TonB-dependent receptor, beta-barrel domain"/>
    <property type="match status" value="1"/>
</dbReference>
<evidence type="ECO:0000256" key="5">
    <source>
        <dbReference type="ARBA" id="ARBA00022496"/>
    </source>
</evidence>
<feature type="domain" description="Secretin/TonB short N-terminal" evidence="14">
    <location>
        <begin position="70"/>
        <end position="121"/>
    </location>
</feature>
<dbReference type="GO" id="GO:0038023">
    <property type="term" value="F:signaling receptor activity"/>
    <property type="evidence" value="ECO:0007669"/>
    <property type="project" value="InterPro"/>
</dbReference>
<keyword evidence="7" id="KW-0408">Iron</keyword>
<dbReference type="Proteomes" id="UP000192042">
    <property type="component" value="Chromosome I"/>
</dbReference>
<proteinExistence type="inferred from homology"/>
<gene>
    <name evidence="15" type="ORF">NSJP_3936</name>
</gene>
<evidence type="ECO:0000256" key="3">
    <source>
        <dbReference type="ARBA" id="ARBA00022448"/>
    </source>
</evidence>
<dbReference type="SUPFAM" id="SSF56935">
    <property type="entry name" value="Porins"/>
    <property type="match status" value="1"/>
</dbReference>
<evidence type="ECO:0000256" key="1">
    <source>
        <dbReference type="ARBA" id="ARBA00004571"/>
    </source>
</evidence>
<dbReference type="PROSITE" id="PS52016">
    <property type="entry name" value="TONB_DEPENDENT_REC_3"/>
    <property type="match status" value="1"/>
</dbReference>
<evidence type="ECO:0000256" key="12">
    <source>
        <dbReference type="PROSITE-ProRule" id="PRU01360"/>
    </source>
</evidence>
<dbReference type="InterPro" id="IPR012910">
    <property type="entry name" value="Plug_dom"/>
</dbReference>
<dbReference type="RefSeq" id="WP_172834449.1">
    <property type="nucleotide sequence ID" value="NZ_LT828648.1"/>
</dbReference>
<keyword evidence="8 13" id="KW-0798">TonB box</keyword>
<dbReference type="InterPro" id="IPR011662">
    <property type="entry name" value="Secretin/TonB_short_N"/>
</dbReference>
<evidence type="ECO:0000256" key="7">
    <source>
        <dbReference type="ARBA" id="ARBA00023004"/>
    </source>
</evidence>
<evidence type="ECO:0000256" key="11">
    <source>
        <dbReference type="ARBA" id="ARBA00023237"/>
    </source>
</evidence>
<evidence type="ECO:0000256" key="10">
    <source>
        <dbReference type="ARBA" id="ARBA00023170"/>
    </source>
</evidence>
<dbReference type="GO" id="GO:0015891">
    <property type="term" value="P:siderophore transport"/>
    <property type="evidence" value="ECO:0007669"/>
    <property type="project" value="InterPro"/>
</dbReference>
<dbReference type="PANTHER" id="PTHR32552:SF82">
    <property type="entry name" value="FCUA PROTEIN"/>
    <property type="match status" value="1"/>
</dbReference>
<keyword evidence="10 15" id="KW-0675">Receptor</keyword>
<dbReference type="SMART" id="SM00965">
    <property type="entry name" value="STN"/>
    <property type="match status" value="1"/>
</dbReference>
<evidence type="ECO:0000256" key="9">
    <source>
        <dbReference type="ARBA" id="ARBA00023136"/>
    </source>
</evidence>
<dbReference type="NCBIfam" id="TIGR01783">
    <property type="entry name" value="TonB-siderophor"/>
    <property type="match status" value="1"/>
</dbReference>
<keyword evidence="11 12" id="KW-0998">Cell outer membrane</keyword>
<dbReference type="InterPro" id="IPR037066">
    <property type="entry name" value="Plug_dom_sf"/>
</dbReference>
<evidence type="ECO:0000256" key="4">
    <source>
        <dbReference type="ARBA" id="ARBA00022452"/>
    </source>
</evidence>
<reference evidence="15 16" key="1">
    <citation type="submission" date="2017-03" db="EMBL/GenBank/DDBJ databases">
        <authorList>
            <person name="Afonso C.L."/>
            <person name="Miller P.J."/>
            <person name="Scott M.A."/>
            <person name="Spackman E."/>
            <person name="Goraichik I."/>
            <person name="Dimitrov K.M."/>
            <person name="Suarez D.L."/>
            <person name="Swayne D.E."/>
        </authorList>
    </citation>
    <scope>NUCLEOTIDE SEQUENCE [LARGE SCALE GENOMIC DNA]</scope>
    <source>
        <strain evidence="15">Genome sequencing of Nitrospira japonica strain NJ11</strain>
    </source>
</reference>
<evidence type="ECO:0000313" key="15">
    <source>
        <dbReference type="EMBL" id="SLM50103.1"/>
    </source>
</evidence>
<dbReference type="Pfam" id="PF00593">
    <property type="entry name" value="TonB_dep_Rec_b-barrel"/>
    <property type="match status" value="1"/>
</dbReference>
<keyword evidence="6 12" id="KW-0812">Transmembrane</keyword>
<keyword evidence="5" id="KW-0406">Ion transport</keyword>
<dbReference type="InterPro" id="IPR039426">
    <property type="entry name" value="TonB-dep_rcpt-like"/>
</dbReference>
<dbReference type="GO" id="GO:0015344">
    <property type="term" value="F:siderophore uptake transmembrane transporter activity"/>
    <property type="evidence" value="ECO:0007669"/>
    <property type="project" value="TreeGrafter"/>
</dbReference>
<name>A0A1W1IBF8_9BACT</name>
<dbReference type="GO" id="GO:0009279">
    <property type="term" value="C:cell outer membrane"/>
    <property type="evidence" value="ECO:0007669"/>
    <property type="project" value="UniProtKB-SubCell"/>
</dbReference>
<sequence length="855" mass="92265">MGLQPSQKRYGSHTLCCALVVISGFFWTNHAYGQGQESAVSDARHTEHSFDIPAQPLNLALKSFAWTAGLQMSFNDDLAAGLTSTELTGRFTSEQGLERLLGGSGLTHRFTGPDTVIVERNSSAVPVAPLAVAGAAGMGAAAAAAAADSGGTPSDAVTEAKPVKVPEITVKDVRQRGAADLGELPPEYAGGDLARGGRVGVLGNRDIMDTPFTQMNYTSKIIQDQQARYLGDVLRNDPSVQLAQQTSTGFLTFSIRGFQLNQGDMLFNGLAIAPTINGTMMTESIERVEVLRGPNALLNGAAPGGSIGGMVNLVPKRAGDEALTQLTAQYISDTQFGGHADISRRFGKHKEFGIRINGVYRTGDLPIDHSSRESALATVGLDYRGDIFRVSADFGYQQQDMQGARRQFNVASDLTAIPEPPSTRTNANQPWELNDTRALYGTLRGEVDVTKQITAFADFGMTNDRRQSILLNRQLVDSQGTLSAGNNFLFAFDNRVVTLNAGLRSVFDTGPVHHRAVLSFTQYSGETQRSPFATAAMPASNIYNPVLVPGPPSSLLPSYGTTTKINETDLSSGMFGDTLSILDERVQLTGGVRFQQIKVTNFNQATGAVTDQYDKSAPTPMLGLVIKPWQHVSLYGNYIEGLQQGPTAPVGSANAGEVFAPFKSNGYEAGVKADFGRIITTLAAFQITQPSAFINPATNVFSVDGQQRNRGVEFSVFGEVMDGLRLLGGTSYIDAELTKTESGINQGNKATVAPFQLTFYGEWDLPFLKALTMTSRVTHASSQYVNFENTQEVPGWTQWDLGARYRFERSGGKPITMRAFLENVLDNKAWNGSPQAGQIFVRDPRTFYLSATFDF</sequence>
<comment type="subcellular location">
    <subcellularLocation>
        <location evidence="1 12">Cell outer membrane</location>
        <topology evidence="1 12">Multi-pass membrane protein</topology>
    </subcellularLocation>
</comment>
<evidence type="ECO:0000256" key="13">
    <source>
        <dbReference type="RuleBase" id="RU003357"/>
    </source>
</evidence>
<keyword evidence="4 12" id="KW-1134">Transmembrane beta strand</keyword>
<keyword evidence="9 12" id="KW-0472">Membrane</keyword>
<dbReference type="InterPro" id="IPR036942">
    <property type="entry name" value="Beta-barrel_TonB_sf"/>
</dbReference>
<evidence type="ECO:0000256" key="2">
    <source>
        <dbReference type="ARBA" id="ARBA00009810"/>
    </source>
</evidence>
<protein>
    <submittedName>
        <fullName evidence="15">Putative tonB-dependent receptor protein</fullName>
    </submittedName>
</protein>
<evidence type="ECO:0000259" key="14">
    <source>
        <dbReference type="SMART" id="SM00965"/>
    </source>
</evidence>
<dbReference type="AlphaFoldDB" id="A0A1W1IBF8"/>
<keyword evidence="5" id="KW-0410">Iron transport</keyword>
<keyword evidence="16" id="KW-1185">Reference proteome</keyword>
<evidence type="ECO:0000313" key="16">
    <source>
        <dbReference type="Proteomes" id="UP000192042"/>
    </source>
</evidence>
<dbReference type="EMBL" id="LT828648">
    <property type="protein sequence ID" value="SLM50103.1"/>
    <property type="molecule type" value="Genomic_DNA"/>
</dbReference>
<dbReference type="STRING" id="1325564.NSJP_3936"/>
<comment type="similarity">
    <text evidence="2 12 13">Belongs to the TonB-dependent receptor family.</text>
</comment>
<organism evidence="15 16">
    <name type="scientific">Nitrospira japonica</name>
    <dbReference type="NCBI Taxonomy" id="1325564"/>
    <lineage>
        <taxon>Bacteria</taxon>
        <taxon>Pseudomonadati</taxon>
        <taxon>Nitrospirota</taxon>
        <taxon>Nitrospiria</taxon>
        <taxon>Nitrospirales</taxon>
        <taxon>Nitrospiraceae</taxon>
        <taxon>Nitrospira</taxon>
    </lineage>
</organism>
<evidence type="ECO:0000256" key="8">
    <source>
        <dbReference type="ARBA" id="ARBA00023077"/>
    </source>
</evidence>
<keyword evidence="3 12" id="KW-0813">Transport</keyword>
<dbReference type="PANTHER" id="PTHR32552">
    <property type="entry name" value="FERRICHROME IRON RECEPTOR-RELATED"/>
    <property type="match status" value="1"/>
</dbReference>
<accession>A0A1W1IBF8</accession>
<dbReference type="InterPro" id="IPR000531">
    <property type="entry name" value="Beta-barrel_TonB"/>
</dbReference>
<dbReference type="Pfam" id="PF07715">
    <property type="entry name" value="Plug"/>
    <property type="match status" value="1"/>
</dbReference>